<evidence type="ECO:0000313" key="2">
    <source>
        <dbReference type="EMBL" id="MXO91831.1"/>
    </source>
</evidence>
<feature type="transmembrane region" description="Helical" evidence="1">
    <location>
        <begin position="75"/>
        <end position="98"/>
    </location>
</feature>
<dbReference type="AlphaFoldDB" id="A0A844ZU45"/>
<dbReference type="OrthoDB" id="7391238at2"/>
<proteinExistence type="predicted"/>
<dbReference type="Proteomes" id="UP000442714">
    <property type="component" value="Unassembled WGS sequence"/>
</dbReference>
<comment type="caution">
    <text evidence="2">The sequence shown here is derived from an EMBL/GenBank/DDBJ whole genome shotgun (WGS) entry which is preliminary data.</text>
</comment>
<feature type="transmembrane region" description="Helical" evidence="1">
    <location>
        <begin position="25"/>
        <end position="42"/>
    </location>
</feature>
<evidence type="ECO:0000313" key="3">
    <source>
        <dbReference type="Proteomes" id="UP000442714"/>
    </source>
</evidence>
<gene>
    <name evidence="2" type="ORF">GRI41_13420</name>
</gene>
<sequence length="126" mass="14473">MMIVVDRAYHWIIDAGGLIDQTDPVHFAIDIFALFSLGIIALRANRNYPLWLTGFQIVATVAHLAKALMQQISPTAYAVMYIAPSYFLIIILGLGIWFHHRRVKRFGMYRSWRDRPLTAAQRRSPS</sequence>
<name>A0A844ZU45_9SPHN</name>
<protein>
    <submittedName>
        <fullName evidence="2">Uncharacterized protein</fullName>
    </submittedName>
</protein>
<feature type="transmembrane region" description="Helical" evidence="1">
    <location>
        <begin position="49"/>
        <end position="69"/>
    </location>
</feature>
<organism evidence="2 3">
    <name type="scientific">Pontixanthobacter aquaemixtae</name>
    <dbReference type="NCBI Taxonomy" id="1958940"/>
    <lineage>
        <taxon>Bacteria</taxon>
        <taxon>Pseudomonadati</taxon>
        <taxon>Pseudomonadota</taxon>
        <taxon>Alphaproteobacteria</taxon>
        <taxon>Sphingomonadales</taxon>
        <taxon>Erythrobacteraceae</taxon>
        <taxon>Pontixanthobacter</taxon>
    </lineage>
</organism>
<keyword evidence="1" id="KW-0472">Membrane</keyword>
<dbReference type="EMBL" id="WTYX01000002">
    <property type="protein sequence ID" value="MXO91831.1"/>
    <property type="molecule type" value="Genomic_DNA"/>
</dbReference>
<keyword evidence="3" id="KW-1185">Reference proteome</keyword>
<keyword evidence="1" id="KW-0812">Transmembrane</keyword>
<reference evidence="2 3" key="1">
    <citation type="submission" date="2019-12" db="EMBL/GenBank/DDBJ databases">
        <title>Genomic-based taxomic classification of the family Erythrobacteraceae.</title>
        <authorList>
            <person name="Xu L."/>
        </authorList>
    </citation>
    <scope>NUCLEOTIDE SEQUENCE [LARGE SCALE GENOMIC DNA]</scope>
    <source>
        <strain evidence="2 3">KCTC 52763</strain>
    </source>
</reference>
<accession>A0A844ZU45</accession>
<dbReference type="RefSeq" id="WP_160605641.1">
    <property type="nucleotide sequence ID" value="NZ_WTYX01000002.1"/>
</dbReference>
<evidence type="ECO:0000256" key="1">
    <source>
        <dbReference type="SAM" id="Phobius"/>
    </source>
</evidence>
<keyword evidence="1" id="KW-1133">Transmembrane helix</keyword>